<proteinExistence type="inferred from homology"/>
<organism evidence="18 19">
    <name type="scientific">Anaeromyxobacter diazotrophicus</name>
    <dbReference type="NCBI Taxonomy" id="2590199"/>
    <lineage>
        <taxon>Bacteria</taxon>
        <taxon>Pseudomonadati</taxon>
        <taxon>Myxococcota</taxon>
        <taxon>Myxococcia</taxon>
        <taxon>Myxococcales</taxon>
        <taxon>Cystobacterineae</taxon>
        <taxon>Anaeromyxobacteraceae</taxon>
        <taxon>Anaeromyxobacter</taxon>
    </lineage>
</organism>
<dbReference type="Pfam" id="PF00270">
    <property type="entry name" value="DEAD"/>
    <property type="match status" value="1"/>
</dbReference>
<dbReference type="PROSITE" id="PS50967">
    <property type="entry name" value="HRDC"/>
    <property type="match status" value="1"/>
</dbReference>
<evidence type="ECO:0000256" key="6">
    <source>
        <dbReference type="ARBA" id="ARBA00022806"/>
    </source>
</evidence>
<dbReference type="InterPro" id="IPR004589">
    <property type="entry name" value="DNA_helicase_ATP-dep_RecQ"/>
</dbReference>
<dbReference type="Pfam" id="PF16124">
    <property type="entry name" value="RecQ_Zn_bind"/>
    <property type="match status" value="1"/>
</dbReference>
<evidence type="ECO:0000256" key="3">
    <source>
        <dbReference type="ARBA" id="ARBA00022723"/>
    </source>
</evidence>
<name>A0A7I9VGS3_9BACT</name>
<dbReference type="GO" id="GO:0006310">
    <property type="term" value="P:DNA recombination"/>
    <property type="evidence" value="ECO:0007669"/>
    <property type="project" value="InterPro"/>
</dbReference>
<dbReference type="EMBL" id="BJTG01000001">
    <property type="protein sequence ID" value="GEJ55348.1"/>
    <property type="molecule type" value="Genomic_DNA"/>
</dbReference>
<keyword evidence="9" id="KW-0413">Isomerase</keyword>
<dbReference type="Pfam" id="PF00271">
    <property type="entry name" value="Helicase_C"/>
    <property type="match status" value="1"/>
</dbReference>
<keyword evidence="8" id="KW-0238">DNA-binding</keyword>
<keyword evidence="19" id="KW-1185">Reference proteome</keyword>
<dbReference type="FunFam" id="3.40.50.300:FF:001389">
    <property type="entry name" value="ATP-dependent DNA helicase RecQ"/>
    <property type="match status" value="1"/>
</dbReference>
<evidence type="ECO:0000259" key="17">
    <source>
        <dbReference type="PROSITE" id="PS51194"/>
    </source>
</evidence>
<dbReference type="Gene3D" id="3.40.50.300">
    <property type="entry name" value="P-loop containing nucleotide triphosphate hydrolases"/>
    <property type="match status" value="2"/>
</dbReference>
<dbReference type="EC" id="5.6.2.4" evidence="11"/>
<dbReference type="InterPro" id="IPR002121">
    <property type="entry name" value="HRDC_dom"/>
</dbReference>
<keyword evidence="7" id="KW-0067">ATP-binding</keyword>
<dbReference type="GO" id="GO:0005524">
    <property type="term" value="F:ATP binding"/>
    <property type="evidence" value="ECO:0007669"/>
    <property type="project" value="UniProtKB-KW"/>
</dbReference>
<dbReference type="GO" id="GO:0043138">
    <property type="term" value="F:3'-5' DNA helicase activity"/>
    <property type="evidence" value="ECO:0007669"/>
    <property type="project" value="UniProtKB-EC"/>
</dbReference>
<dbReference type="PROSITE" id="PS51192">
    <property type="entry name" value="HELICASE_ATP_BIND_1"/>
    <property type="match status" value="1"/>
</dbReference>
<evidence type="ECO:0000256" key="4">
    <source>
        <dbReference type="ARBA" id="ARBA00022741"/>
    </source>
</evidence>
<comment type="similarity">
    <text evidence="2">Belongs to the helicase family. RecQ subfamily.</text>
</comment>
<dbReference type="SMART" id="SM00341">
    <property type="entry name" value="HRDC"/>
    <property type="match status" value="1"/>
</dbReference>
<dbReference type="GO" id="GO:0016787">
    <property type="term" value="F:hydrolase activity"/>
    <property type="evidence" value="ECO:0007669"/>
    <property type="project" value="UniProtKB-KW"/>
</dbReference>
<sequence>MPPPTTKSLELFASDGPARAREVRGEVEALEAAWAAGDRSDLALRRRCEARLEALRALWRSERALFGPGELAALKAVAEALRAPPPDRPRASARQVLREVFGHEAFRPGQEAIIEAVLAGRDCLGVMPTGAGKSLTYQIPARVLGGTTLVVSPLIALMKDQVDAMARVGVRATFLNSSLDPDERRARVQRIRRGELELVYAAPEGLEASVGAALEGVRLSALAVDEAHCISQWGHDFRPAYRNLRDLKARFGGLPVLALTATATAQVTRDIADQLGMRDPLVLRGTFFRPNLRLHAYQKGEGRGHGAAMAGRGLKTRDALLRLVRSRPGESGIVYCLSRKSVEATAELLCDHGVRATAYHAGMEPEDRTRAQDAFQSGEVEVVCATVAFGMGIDKPDIRYVIHRDMPRSIEGYYQEIGRAGRDGAPSDCVLFYSWADVASWDRLAEGGDAEVAELQRKQAREMFRLAEDAVCRHQALVRHFGERIEPCRESCDLCGGGDLVSEAKPVRTARAHGREERSGSGASRAGARPPPPEPMDTEGAELFEALRAVRKQLAAERSLPAYCVFSDAVLRALVEQRPRDELELAAVKGVGRRKAAAYAEAFLPLLCAAR</sequence>
<dbReference type="InterPro" id="IPR027417">
    <property type="entry name" value="P-loop_NTPase"/>
</dbReference>
<evidence type="ECO:0000259" key="16">
    <source>
        <dbReference type="PROSITE" id="PS51192"/>
    </source>
</evidence>
<dbReference type="SUPFAM" id="SSF47819">
    <property type="entry name" value="HRDC-like"/>
    <property type="match status" value="1"/>
</dbReference>
<dbReference type="InterPro" id="IPR014001">
    <property type="entry name" value="Helicase_ATP-bd"/>
</dbReference>
<dbReference type="GO" id="GO:0030894">
    <property type="term" value="C:replisome"/>
    <property type="evidence" value="ECO:0007669"/>
    <property type="project" value="TreeGrafter"/>
</dbReference>
<dbReference type="SMART" id="SM00487">
    <property type="entry name" value="DEXDc"/>
    <property type="match status" value="1"/>
</dbReference>
<dbReference type="GO" id="GO:0009378">
    <property type="term" value="F:four-way junction helicase activity"/>
    <property type="evidence" value="ECO:0007669"/>
    <property type="project" value="TreeGrafter"/>
</dbReference>
<dbReference type="SUPFAM" id="SSF52540">
    <property type="entry name" value="P-loop containing nucleoside triphosphate hydrolases"/>
    <property type="match status" value="1"/>
</dbReference>
<dbReference type="PANTHER" id="PTHR13710:SF105">
    <property type="entry name" value="ATP-DEPENDENT DNA HELICASE Q1"/>
    <property type="match status" value="1"/>
</dbReference>
<dbReference type="PANTHER" id="PTHR13710">
    <property type="entry name" value="DNA HELICASE RECQ FAMILY MEMBER"/>
    <property type="match status" value="1"/>
</dbReference>
<evidence type="ECO:0000256" key="1">
    <source>
        <dbReference type="ARBA" id="ARBA00001946"/>
    </source>
</evidence>
<evidence type="ECO:0000256" key="7">
    <source>
        <dbReference type="ARBA" id="ARBA00022840"/>
    </source>
</evidence>
<dbReference type="Gene3D" id="1.10.150.80">
    <property type="entry name" value="HRDC domain"/>
    <property type="match status" value="1"/>
</dbReference>
<evidence type="ECO:0000259" key="15">
    <source>
        <dbReference type="PROSITE" id="PS50967"/>
    </source>
</evidence>
<feature type="domain" description="Helicase ATP-binding" evidence="16">
    <location>
        <begin position="114"/>
        <end position="281"/>
    </location>
</feature>
<keyword evidence="3" id="KW-0479">Metal-binding</keyword>
<evidence type="ECO:0000256" key="14">
    <source>
        <dbReference type="SAM" id="MobiDB-lite"/>
    </source>
</evidence>
<dbReference type="GO" id="GO:0043590">
    <property type="term" value="C:bacterial nucleoid"/>
    <property type="evidence" value="ECO:0007669"/>
    <property type="project" value="TreeGrafter"/>
</dbReference>
<evidence type="ECO:0000256" key="12">
    <source>
        <dbReference type="ARBA" id="ARBA00044535"/>
    </source>
</evidence>
<evidence type="ECO:0000256" key="2">
    <source>
        <dbReference type="ARBA" id="ARBA00005446"/>
    </source>
</evidence>
<keyword evidence="4" id="KW-0547">Nucleotide-binding</keyword>
<evidence type="ECO:0000313" key="18">
    <source>
        <dbReference type="EMBL" id="GEJ55348.1"/>
    </source>
</evidence>
<gene>
    <name evidence="18" type="ORF">AMYX_00890</name>
</gene>
<dbReference type="InterPro" id="IPR044876">
    <property type="entry name" value="HRDC_dom_sf"/>
</dbReference>
<evidence type="ECO:0000256" key="10">
    <source>
        <dbReference type="ARBA" id="ARBA00034617"/>
    </source>
</evidence>
<dbReference type="GO" id="GO:0005737">
    <property type="term" value="C:cytoplasm"/>
    <property type="evidence" value="ECO:0007669"/>
    <property type="project" value="TreeGrafter"/>
</dbReference>
<dbReference type="Pfam" id="PF00570">
    <property type="entry name" value="HRDC"/>
    <property type="match status" value="1"/>
</dbReference>
<feature type="domain" description="HRDC" evidence="15">
    <location>
        <begin position="537"/>
        <end position="611"/>
    </location>
</feature>
<dbReference type="InterPro" id="IPR001650">
    <property type="entry name" value="Helicase_C-like"/>
</dbReference>
<dbReference type="SMART" id="SM00490">
    <property type="entry name" value="HELICc"/>
    <property type="match status" value="1"/>
</dbReference>
<dbReference type="PROSITE" id="PS51194">
    <property type="entry name" value="HELICASE_CTER"/>
    <property type="match status" value="1"/>
</dbReference>
<dbReference type="InterPro" id="IPR011545">
    <property type="entry name" value="DEAD/DEAH_box_helicase_dom"/>
</dbReference>
<dbReference type="NCBIfam" id="TIGR00614">
    <property type="entry name" value="recQ_fam"/>
    <property type="match status" value="1"/>
</dbReference>
<dbReference type="GO" id="GO:0046872">
    <property type="term" value="F:metal ion binding"/>
    <property type="evidence" value="ECO:0007669"/>
    <property type="project" value="UniProtKB-KW"/>
</dbReference>
<feature type="domain" description="Helicase C-terminal" evidence="17">
    <location>
        <begin position="316"/>
        <end position="463"/>
    </location>
</feature>
<dbReference type="RefSeq" id="WP_176062157.1">
    <property type="nucleotide sequence ID" value="NZ_BJTG01000001.1"/>
</dbReference>
<protein>
    <recommendedName>
        <fullName evidence="12">ATP-dependent DNA helicase RecQ</fullName>
        <ecNumber evidence="11">5.6.2.4</ecNumber>
    </recommendedName>
    <alternativeName>
        <fullName evidence="13">DNA 3'-5' helicase RecQ</fullName>
    </alternativeName>
</protein>
<dbReference type="GO" id="GO:0003677">
    <property type="term" value="F:DNA binding"/>
    <property type="evidence" value="ECO:0007669"/>
    <property type="project" value="UniProtKB-KW"/>
</dbReference>
<evidence type="ECO:0000256" key="5">
    <source>
        <dbReference type="ARBA" id="ARBA00022801"/>
    </source>
</evidence>
<dbReference type="InterPro" id="IPR010997">
    <property type="entry name" value="HRDC-like_sf"/>
</dbReference>
<evidence type="ECO:0000256" key="9">
    <source>
        <dbReference type="ARBA" id="ARBA00023235"/>
    </source>
</evidence>
<dbReference type="GO" id="GO:0006281">
    <property type="term" value="P:DNA repair"/>
    <property type="evidence" value="ECO:0007669"/>
    <property type="project" value="TreeGrafter"/>
</dbReference>
<reference evidence="19" key="1">
    <citation type="journal article" date="2020" name="Appl. Environ. Microbiol.">
        <title>Diazotrophic Anaeromyxobacter Isolates from Soils.</title>
        <authorList>
            <person name="Masuda Y."/>
            <person name="Yamanaka H."/>
            <person name="Xu Z.X."/>
            <person name="Shiratori Y."/>
            <person name="Aono T."/>
            <person name="Amachi S."/>
            <person name="Senoo K."/>
            <person name="Itoh H."/>
        </authorList>
    </citation>
    <scope>NUCLEOTIDE SEQUENCE [LARGE SCALE GENOMIC DNA]</scope>
    <source>
        <strain evidence="19">R267</strain>
    </source>
</reference>
<keyword evidence="6" id="KW-0347">Helicase</keyword>
<evidence type="ECO:0000256" key="11">
    <source>
        <dbReference type="ARBA" id="ARBA00034808"/>
    </source>
</evidence>
<dbReference type="AlphaFoldDB" id="A0A7I9VGS3"/>
<feature type="region of interest" description="Disordered" evidence="14">
    <location>
        <begin position="506"/>
        <end position="538"/>
    </location>
</feature>
<comment type="catalytic activity">
    <reaction evidence="10">
        <text>Couples ATP hydrolysis with the unwinding of duplex DNA by translocating in the 3'-5' direction.</text>
        <dbReference type="EC" id="5.6.2.4"/>
    </reaction>
</comment>
<dbReference type="InterPro" id="IPR032284">
    <property type="entry name" value="RecQ_Zn-bd"/>
</dbReference>
<accession>A0A7I9VGS3</accession>
<dbReference type="CDD" id="cd18794">
    <property type="entry name" value="SF2_C_RecQ"/>
    <property type="match status" value="1"/>
</dbReference>
<comment type="caution">
    <text evidence="18">The sequence shown here is derived from an EMBL/GenBank/DDBJ whole genome shotgun (WGS) entry which is preliminary data.</text>
</comment>
<dbReference type="Proteomes" id="UP000503640">
    <property type="component" value="Unassembled WGS sequence"/>
</dbReference>
<evidence type="ECO:0000313" key="19">
    <source>
        <dbReference type="Proteomes" id="UP000503640"/>
    </source>
</evidence>
<dbReference type="CDD" id="cd17920">
    <property type="entry name" value="DEXHc_RecQ"/>
    <property type="match status" value="1"/>
</dbReference>
<evidence type="ECO:0000256" key="13">
    <source>
        <dbReference type="ARBA" id="ARBA00044550"/>
    </source>
</evidence>
<evidence type="ECO:0000256" key="8">
    <source>
        <dbReference type="ARBA" id="ARBA00023125"/>
    </source>
</evidence>
<keyword evidence="5" id="KW-0378">Hydrolase</keyword>
<comment type="cofactor">
    <cofactor evidence="1">
        <name>Mg(2+)</name>
        <dbReference type="ChEBI" id="CHEBI:18420"/>
    </cofactor>
</comment>